<dbReference type="OrthoDB" id="9777642at2"/>
<dbReference type="EMBL" id="WKPI01000002">
    <property type="protein sequence ID" value="MSC32025.1"/>
    <property type="molecule type" value="Genomic_DNA"/>
</dbReference>
<dbReference type="Pfam" id="PF00485">
    <property type="entry name" value="PRK"/>
    <property type="match status" value="1"/>
</dbReference>
<feature type="domain" description="Phosphoribulokinase/uridine kinase" evidence="1">
    <location>
        <begin position="103"/>
        <end position="169"/>
    </location>
</feature>
<accession>A0A6N7S3L8</accession>
<dbReference type="SUPFAM" id="SSF52540">
    <property type="entry name" value="P-loop containing nucleoside triphosphate hydrolases"/>
    <property type="match status" value="1"/>
</dbReference>
<evidence type="ECO:0000313" key="5">
    <source>
        <dbReference type="Proteomes" id="UP000480929"/>
    </source>
</evidence>
<organism evidence="2 4">
    <name type="scientific">Holdemania massiliensis</name>
    <dbReference type="NCBI Taxonomy" id="1468449"/>
    <lineage>
        <taxon>Bacteria</taxon>
        <taxon>Bacillati</taxon>
        <taxon>Bacillota</taxon>
        <taxon>Erysipelotrichia</taxon>
        <taxon>Erysipelotrichales</taxon>
        <taxon>Erysipelotrichaceae</taxon>
        <taxon>Holdemania</taxon>
    </lineage>
</organism>
<comment type="caution">
    <text evidence="2">The sequence shown here is derived from an EMBL/GenBank/DDBJ whole genome shotgun (WGS) entry which is preliminary data.</text>
</comment>
<dbReference type="PANTHER" id="PTHR37816">
    <property type="entry name" value="YALI0E33011P"/>
    <property type="match status" value="1"/>
</dbReference>
<name>A0A6N7S3L8_9FIRM</name>
<evidence type="ECO:0000259" key="1">
    <source>
        <dbReference type="Pfam" id="PF00485"/>
    </source>
</evidence>
<protein>
    <recommendedName>
        <fullName evidence="1">Phosphoribulokinase/uridine kinase domain-containing protein</fullName>
    </recommendedName>
</protein>
<dbReference type="Proteomes" id="UP000480929">
    <property type="component" value="Unassembled WGS sequence"/>
</dbReference>
<gene>
    <name evidence="3" type="ORF">GKD88_02715</name>
    <name evidence="2" type="ORF">GKE08_02915</name>
</gene>
<sequence length="214" mass="24236">MTTSKLPSLKIKTWSEQSLTCLTEKIVQHSALPLILIDGAAGSGKTTLALKLAVKLQANLVHTDDVCWFADPIYWDEEMIQGIIKPWSDGEKVAYRPTGWIKKNREGFIEVNPDRALIIEGMGACRKRLRDKADYSIWVDTEPDLARSRVVQRDLAKGENGGTIESVTQFADWWDSLLNPLFLKEEPWKYVNVIIQGSQSDLKSNLLKIHIPQF</sequence>
<dbReference type="PANTHER" id="PTHR37816:SF1">
    <property type="entry name" value="TOXIN"/>
    <property type="match status" value="1"/>
</dbReference>
<dbReference type="InterPro" id="IPR027417">
    <property type="entry name" value="P-loop_NTPase"/>
</dbReference>
<dbReference type="GO" id="GO:0016301">
    <property type="term" value="F:kinase activity"/>
    <property type="evidence" value="ECO:0007669"/>
    <property type="project" value="InterPro"/>
</dbReference>
<dbReference type="GO" id="GO:0005524">
    <property type="term" value="F:ATP binding"/>
    <property type="evidence" value="ECO:0007669"/>
    <property type="project" value="InterPro"/>
</dbReference>
<dbReference type="InterPro" id="IPR052922">
    <property type="entry name" value="Cytidylate_Kinase-2"/>
</dbReference>
<evidence type="ECO:0000313" key="4">
    <source>
        <dbReference type="Proteomes" id="UP000433575"/>
    </source>
</evidence>
<keyword evidence="5" id="KW-1185">Reference proteome</keyword>
<evidence type="ECO:0000313" key="3">
    <source>
        <dbReference type="EMBL" id="MSC32025.1"/>
    </source>
</evidence>
<reference evidence="4 5" key="1">
    <citation type="journal article" date="2019" name="Nat. Med.">
        <title>A library of human gut bacterial isolates paired with longitudinal multiomics data enables mechanistic microbiome research.</title>
        <authorList>
            <person name="Poyet M."/>
            <person name="Groussin M."/>
            <person name="Gibbons S.M."/>
            <person name="Avila-Pacheco J."/>
            <person name="Jiang X."/>
            <person name="Kearney S.M."/>
            <person name="Perrotta A.R."/>
            <person name="Berdy B."/>
            <person name="Zhao S."/>
            <person name="Lieberman T.D."/>
            <person name="Swanson P.K."/>
            <person name="Smith M."/>
            <person name="Roesemann S."/>
            <person name="Alexander J.E."/>
            <person name="Rich S.A."/>
            <person name="Livny J."/>
            <person name="Vlamakis H."/>
            <person name="Clish C."/>
            <person name="Bullock K."/>
            <person name="Deik A."/>
            <person name="Scott J."/>
            <person name="Pierce K.A."/>
            <person name="Xavier R.J."/>
            <person name="Alm E.J."/>
        </authorList>
    </citation>
    <scope>NUCLEOTIDE SEQUENCE [LARGE SCALE GENOMIC DNA]</scope>
    <source>
        <strain evidence="2 4">BIOML-A4</strain>
        <strain evidence="3 5">BIOML-A5</strain>
    </source>
</reference>
<dbReference type="AlphaFoldDB" id="A0A6N7S3L8"/>
<evidence type="ECO:0000313" key="2">
    <source>
        <dbReference type="EMBL" id="MSA88270.1"/>
    </source>
</evidence>
<dbReference type="Proteomes" id="UP000433575">
    <property type="component" value="Unassembled WGS sequence"/>
</dbReference>
<dbReference type="Gene3D" id="3.40.50.300">
    <property type="entry name" value="P-loop containing nucleotide triphosphate hydrolases"/>
    <property type="match status" value="1"/>
</dbReference>
<dbReference type="EMBL" id="WKPJ01000002">
    <property type="protein sequence ID" value="MSA88270.1"/>
    <property type="molecule type" value="Genomic_DNA"/>
</dbReference>
<dbReference type="InterPro" id="IPR006083">
    <property type="entry name" value="PRK/URK"/>
</dbReference>
<proteinExistence type="predicted"/>
<dbReference type="RefSeq" id="WP_154237876.1">
    <property type="nucleotide sequence ID" value="NZ_CALJPI010000180.1"/>
</dbReference>